<evidence type="ECO:0000313" key="12">
    <source>
        <dbReference type="EMBL" id="BBL67377.1"/>
    </source>
</evidence>
<keyword evidence="13" id="KW-1185">Reference proteome</keyword>
<dbReference type="Pfam" id="PF02518">
    <property type="entry name" value="HATPase_c"/>
    <property type="match status" value="1"/>
</dbReference>
<evidence type="ECO:0000256" key="6">
    <source>
        <dbReference type="ARBA" id="ARBA00022777"/>
    </source>
</evidence>
<dbReference type="Pfam" id="PF13188">
    <property type="entry name" value="PAS_8"/>
    <property type="match status" value="1"/>
</dbReference>
<evidence type="ECO:0000256" key="8">
    <source>
        <dbReference type="ARBA" id="ARBA00023012"/>
    </source>
</evidence>
<dbReference type="InterPro" id="IPR000014">
    <property type="entry name" value="PAS"/>
</dbReference>
<evidence type="ECO:0000256" key="9">
    <source>
        <dbReference type="SAM" id="Phobius"/>
    </source>
</evidence>
<feature type="transmembrane region" description="Helical" evidence="9">
    <location>
        <begin position="68"/>
        <end position="85"/>
    </location>
</feature>
<dbReference type="CDD" id="cd00130">
    <property type="entry name" value="PAS"/>
    <property type="match status" value="1"/>
</dbReference>
<dbReference type="PANTHER" id="PTHR42878:SF7">
    <property type="entry name" value="SENSOR HISTIDINE KINASE GLRK"/>
    <property type="match status" value="1"/>
</dbReference>
<name>A0ABM7H3H4_9EURY</name>
<evidence type="ECO:0000256" key="3">
    <source>
        <dbReference type="ARBA" id="ARBA00012438"/>
    </source>
</evidence>
<dbReference type="InterPro" id="IPR005467">
    <property type="entry name" value="His_kinase_dom"/>
</dbReference>
<dbReference type="PROSITE" id="PS50109">
    <property type="entry name" value="HIS_KIN"/>
    <property type="match status" value="1"/>
</dbReference>
<dbReference type="PANTHER" id="PTHR42878">
    <property type="entry name" value="TWO-COMPONENT HISTIDINE KINASE"/>
    <property type="match status" value="1"/>
</dbReference>
<keyword evidence="9" id="KW-1133">Transmembrane helix</keyword>
<dbReference type="Proteomes" id="UP000824969">
    <property type="component" value="Chromosome"/>
</dbReference>
<organism evidence="12 13">
    <name type="scientific">Methanoculleus chikugoensis</name>
    <dbReference type="NCBI Taxonomy" id="118126"/>
    <lineage>
        <taxon>Archaea</taxon>
        <taxon>Methanobacteriati</taxon>
        <taxon>Methanobacteriota</taxon>
        <taxon>Stenosarchaea group</taxon>
        <taxon>Methanomicrobia</taxon>
        <taxon>Methanomicrobiales</taxon>
        <taxon>Methanomicrobiaceae</taxon>
        <taxon>Methanoculleus</taxon>
    </lineage>
</organism>
<dbReference type="InterPro" id="IPR050351">
    <property type="entry name" value="BphY/WalK/GraS-like"/>
</dbReference>
<sequence>MIMGVHPGYHLANASAKEHLFTYGIIVSTLLAFAITAYCLSAGIFVVCSHLFYVPIILASYRCPDRGIAFAGLLAAGYLAEVITFSPGSGFEVVNALLRTALFLAVAAVVSQLSARLQARESRYRGIFETSGAGLFLFSPATGKIEEMNRGCAEMLGYPGDAALPLDAAAVWPGYAGAPGVNRIENLDCTLTGRDGKACPVLLSANPLPDRDLVCVAVTGMAEQKRAENRLRRSEETYRVILNTADVGVLLTDPGRRIVETNTAAVRLFGGAGPEDLIGRNPEDLIAAGSREAARVYRERVLSGETPAPAECAFCRLDGSEWPGEVSATHLPRDGDAPERLVLSIRDVTERHRVAKRMREENRRLSIVNEVVAAATASRRLDSLLGDSLAKIVDLLEFDEGAVYLIPPGSDTAVLHAREGTDPVLPQTVRLDDLFCETSVPAGEVYCIEGLQGRYPGSGIRAPVMVPIPGDDGLVGWIALGSRARKTAPETERDILLDIGKELGNVVVKGMLYEELETALSEVNLYVDILTHDINNANTAAMGYLQMYLDFAAGSDGAMVEKSLAAVHQSNEIIRNVSTLRRLKAGPVELSPVPLGPVIRGICSYHTSARIACNGVDATVLADDLIGEIFTNLIGNAVKFGGPDVEIVISVREEGDAVMVTVADTGPGIPDDLKSRIFERYQRGETKKSGKGLGLYIVWMLVERYGGSILVGDRIPGHPREGAAFVFTLPRYRPVAATGEANV</sequence>
<evidence type="ECO:0000256" key="4">
    <source>
        <dbReference type="ARBA" id="ARBA00022679"/>
    </source>
</evidence>
<feature type="domain" description="Histidine kinase" evidence="10">
    <location>
        <begin position="626"/>
        <end position="733"/>
    </location>
</feature>
<dbReference type="NCBIfam" id="TIGR00229">
    <property type="entry name" value="sensory_box"/>
    <property type="match status" value="1"/>
</dbReference>
<dbReference type="PROSITE" id="PS50112">
    <property type="entry name" value="PAS"/>
    <property type="match status" value="1"/>
</dbReference>
<keyword evidence="8" id="KW-0902">Two-component regulatory system</keyword>
<comment type="subcellular location">
    <subcellularLocation>
        <location evidence="2">Membrane</location>
    </subcellularLocation>
</comment>
<dbReference type="Pfam" id="PF08448">
    <property type="entry name" value="PAS_4"/>
    <property type="match status" value="1"/>
</dbReference>
<keyword evidence="9" id="KW-0812">Transmembrane</keyword>
<dbReference type="SMART" id="SM00387">
    <property type="entry name" value="HATPase_c"/>
    <property type="match status" value="1"/>
</dbReference>
<keyword evidence="5" id="KW-0547">Nucleotide-binding</keyword>
<keyword evidence="4" id="KW-0808">Transferase</keyword>
<dbReference type="CDD" id="cd00075">
    <property type="entry name" value="HATPase"/>
    <property type="match status" value="1"/>
</dbReference>
<keyword evidence="6" id="KW-0418">Kinase</keyword>
<proteinExistence type="predicted"/>
<evidence type="ECO:0000259" key="10">
    <source>
        <dbReference type="PROSITE" id="PS50109"/>
    </source>
</evidence>
<keyword evidence="7" id="KW-0067">ATP-binding</keyword>
<keyword evidence="9" id="KW-0472">Membrane</keyword>
<reference evidence="12 13" key="1">
    <citation type="submission" date="2019-06" db="EMBL/GenBank/DDBJ databases">
        <title>Complete genome sequence of Methanoculleus chikugoensis strain MG62.</title>
        <authorList>
            <person name="Asakawa S."/>
            <person name="Dianou D."/>
        </authorList>
    </citation>
    <scope>NUCLEOTIDE SEQUENCE [LARGE SCALE GENOMIC DNA]</scope>
    <source>
        <strain evidence="12 13">MG62</strain>
    </source>
</reference>
<evidence type="ECO:0000256" key="1">
    <source>
        <dbReference type="ARBA" id="ARBA00000085"/>
    </source>
</evidence>
<dbReference type="EC" id="2.7.13.3" evidence="3"/>
<dbReference type="SMART" id="SM00091">
    <property type="entry name" value="PAS"/>
    <property type="match status" value="2"/>
</dbReference>
<evidence type="ECO:0000313" key="13">
    <source>
        <dbReference type="Proteomes" id="UP000824969"/>
    </source>
</evidence>
<feature type="domain" description="PAS" evidence="11">
    <location>
        <begin position="234"/>
        <end position="270"/>
    </location>
</feature>
<feature type="transmembrane region" description="Helical" evidence="9">
    <location>
        <begin position="20"/>
        <end position="38"/>
    </location>
</feature>
<evidence type="ECO:0000256" key="7">
    <source>
        <dbReference type="ARBA" id="ARBA00022840"/>
    </source>
</evidence>
<evidence type="ECO:0000256" key="2">
    <source>
        <dbReference type="ARBA" id="ARBA00004370"/>
    </source>
</evidence>
<evidence type="ECO:0000259" key="11">
    <source>
        <dbReference type="PROSITE" id="PS50112"/>
    </source>
</evidence>
<accession>A0ABM7H3H4</accession>
<evidence type="ECO:0000256" key="5">
    <source>
        <dbReference type="ARBA" id="ARBA00022741"/>
    </source>
</evidence>
<dbReference type="InterPro" id="IPR013656">
    <property type="entry name" value="PAS_4"/>
</dbReference>
<dbReference type="InterPro" id="IPR003594">
    <property type="entry name" value="HATPase_dom"/>
</dbReference>
<dbReference type="EMBL" id="AP019781">
    <property type="protein sequence ID" value="BBL67377.1"/>
    <property type="molecule type" value="Genomic_DNA"/>
</dbReference>
<protein>
    <recommendedName>
        <fullName evidence="3">histidine kinase</fullName>
        <ecNumber evidence="3">2.7.13.3</ecNumber>
    </recommendedName>
</protein>
<comment type="catalytic activity">
    <reaction evidence="1">
        <text>ATP + protein L-histidine = ADP + protein N-phospho-L-histidine.</text>
        <dbReference type="EC" id="2.7.13.3"/>
    </reaction>
</comment>
<gene>
    <name evidence="12" type="ORF">MchiMG62_05580</name>
</gene>